<dbReference type="AlphaFoldDB" id="X0Z777"/>
<sequence>WWDAEGFYDGANLQYKIGNGSWETAGALFGGQNWYNSPYLYSLATGFGLQTKNAIGWSGDGEWGYGSEDWVTARYGLFNHNTVISFTQT</sequence>
<proteinExistence type="predicted"/>
<dbReference type="EMBL" id="BART01005388">
    <property type="protein sequence ID" value="GAG65245.1"/>
    <property type="molecule type" value="Genomic_DNA"/>
</dbReference>
<feature type="non-terminal residue" evidence="1">
    <location>
        <position position="1"/>
    </location>
</feature>
<organism evidence="1">
    <name type="scientific">marine sediment metagenome</name>
    <dbReference type="NCBI Taxonomy" id="412755"/>
    <lineage>
        <taxon>unclassified sequences</taxon>
        <taxon>metagenomes</taxon>
        <taxon>ecological metagenomes</taxon>
    </lineage>
</organism>
<protein>
    <submittedName>
        <fullName evidence="1">Uncharacterized protein</fullName>
    </submittedName>
</protein>
<reference evidence="1" key="1">
    <citation type="journal article" date="2014" name="Front. Microbiol.">
        <title>High frequency of phylogenetically diverse reductive dehalogenase-homologous genes in deep subseafloor sedimentary metagenomes.</title>
        <authorList>
            <person name="Kawai M."/>
            <person name="Futagami T."/>
            <person name="Toyoda A."/>
            <person name="Takaki Y."/>
            <person name="Nishi S."/>
            <person name="Hori S."/>
            <person name="Arai W."/>
            <person name="Tsubouchi T."/>
            <person name="Morono Y."/>
            <person name="Uchiyama I."/>
            <person name="Ito T."/>
            <person name="Fujiyama A."/>
            <person name="Inagaki F."/>
            <person name="Takami H."/>
        </authorList>
    </citation>
    <scope>NUCLEOTIDE SEQUENCE</scope>
    <source>
        <strain evidence="1">Expedition CK06-06</strain>
    </source>
</reference>
<accession>X0Z777</accession>
<comment type="caution">
    <text evidence="1">The sequence shown here is derived from an EMBL/GenBank/DDBJ whole genome shotgun (WGS) entry which is preliminary data.</text>
</comment>
<name>X0Z777_9ZZZZ</name>
<evidence type="ECO:0000313" key="1">
    <source>
        <dbReference type="EMBL" id="GAG65245.1"/>
    </source>
</evidence>
<gene>
    <name evidence="1" type="ORF">S01H4_12591</name>
</gene>